<dbReference type="PANTHER" id="PTHR46203:SF1">
    <property type="entry name" value="MITOCHONDRIAL TRANSLATION RELEASE FACTOR IN RESCUE"/>
    <property type="match status" value="1"/>
</dbReference>
<dbReference type="EMBL" id="JAHBMH010000062">
    <property type="protein sequence ID" value="KAK1934867.1"/>
    <property type="molecule type" value="Genomic_DNA"/>
</dbReference>
<dbReference type="InterPro" id="IPR045853">
    <property type="entry name" value="Pep_chain_release_fac_I_sf"/>
</dbReference>
<dbReference type="GO" id="GO:0005739">
    <property type="term" value="C:mitochondrion"/>
    <property type="evidence" value="ECO:0007669"/>
    <property type="project" value="UniProtKB-SubCell"/>
</dbReference>
<comment type="similarity">
    <text evidence="2">Belongs to the prokaryotic/mitochondrial release factor family.</text>
</comment>
<dbReference type="InterPro" id="IPR052405">
    <property type="entry name" value="Mito_Transl_Release_Factor"/>
</dbReference>
<organism evidence="7 8">
    <name type="scientific">Babesia divergens</name>
    <dbReference type="NCBI Taxonomy" id="32595"/>
    <lineage>
        <taxon>Eukaryota</taxon>
        <taxon>Sar</taxon>
        <taxon>Alveolata</taxon>
        <taxon>Apicomplexa</taxon>
        <taxon>Aconoidasida</taxon>
        <taxon>Piroplasmida</taxon>
        <taxon>Babesiidae</taxon>
        <taxon>Babesia</taxon>
    </lineage>
</organism>
<dbReference type="GO" id="GO:0003747">
    <property type="term" value="F:translation release factor activity"/>
    <property type="evidence" value="ECO:0007669"/>
    <property type="project" value="InterPro"/>
</dbReference>
<evidence type="ECO:0000256" key="2">
    <source>
        <dbReference type="ARBA" id="ARBA00010835"/>
    </source>
</evidence>
<sequence>MRLVKVTLIYHFLLAKLAVLCLCFSVCRCSISLGFVGVIPRLYGYTECQGMFLYVSNLPVSILEGELHLCVGILNRGVSAASDDLGAADVVEKDVNFRSYEDETLLRLRRQVREKYGREVPLREYFIKGTGPGGQKVNKTNNCVQLIQYSNTLGTNIVVKCHIHRSLLQNRIEATRILLRKLEEAETEPIRAAKHLQEKEKRKILKLTAAEKAQKKFEKQLRSEKKANRRKTKIEDDF</sequence>
<dbReference type="AlphaFoldDB" id="A0AAD9LGP2"/>
<evidence type="ECO:0000256" key="1">
    <source>
        <dbReference type="ARBA" id="ARBA00004173"/>
    </source>
</evidence>
<dbReference type="PANTHER" id="PTHR46203">
    <property type="entry name" value="PROBABLE PEPTIDE CHAIN RELEASE FACTOR C12ORF65"/>
    <property type="match status" value="1"/>
</dbReference>
<proteinExistence type="inferred from homology"/>
<evidence type="ECO:0000259" key="6">
    <source>
        <dbReference type="Pfam" id="PF00472"/>
    </source>
</evidence>
<feature type="domain" description="Prokaryotic-type class I peptide chain release factors" evidence="6">
    <location>
        <begin position="122"/>
        <end position="231"/>
    </location>
</feature>
<keyword evidence="4" id="KW-0496">Mitochondrion</keyword>
<protein>
    <recommendedName>
        <fullName evidence="6">Prokaryotic-type class I peptide chain release factors domain-containing protein</fullName>
    </recommendedName>
</protein>
<dbReference type="SUPFAM" id="SSF75620">
    <property type="entry name" value="Release factor"/>
    <property type="match status" value="1"/>
</dbReference>
<dbReference type="Gene3D" id="3.30.160.20">
    <property type="match status" value="1"/>
</dbReference>
<reference evidence="7" key="1">
    <citation type="journal article" date="2014" name="Nucleic Acids Res.">
        <title>The evolutionary dynamics of variant antigen genes in Babesia reveal a history of genomic innovation underlying host-parasite interaction.</title>
        <authorList>
            <person name="Jackson A.P."/>
            <person name="Otto T.D."/>
            <person name="Darby A."/>
            <person name="Ramaprasad A."/>
            <person name="Xia D."/>
            <person name="Echaide I.E."/>
            <person name="Farber M."/>
            <person name="Gahlot S."/>
            <person name="Gamble J."/>
            <person name="Gupta D."/>
            <person name="Gupta Y."/>
            <person name="Jackson L."/>
            <person name="Malandrin L."/>
            <person name="Malas T.B."/>
            <person name="Moussa E."/>
            <person name="Nair M."/>
            <person name="Reid A.J."/>
            <person name="Sanders M."/>
            <person name="Sharma J."/>
            <person name="Tracey A."/>
            <person name="Quail M.A."/>
            <person name="Weir W."/>
            <person name="Wastling J.M."/>
            <person name="Hall N."/>
            <person name="Willadsen P."/>
            <person name="Lingelbach K."/>
            <person name="Shiels B."/>
            <person name="Tait A."/>
            <person name="Berriman M."/>
            <person name="Allred D.R."/>
            <person name="Pain A."/>
        </authorList>
    </citation>
    <scope>NUCLEOTIDE SEQUENCE</scope>
    <source>
        <strain evidence="7">1802A</strain>
    </source>
</reference>
<feature type="compositionally biased region" description="Basic and acidic residues" evidence="5">
    <location>
        <begin position="216"/>
        <end position="226"/>
    </location>
</feature>
<reference evidence="7" key="2">
    <citation type="submission" date="2021-05" db="EMBL/GenBank/DDBJ databases">
        <authorList>
            <person name="Pain A."/>
        </authorList>
    </citation>
    <scope>NUCLEOTIDE SEQUENCE</scope>
    <source>
        <strain evidence="7">1802A</strain>
    </source>
</reference>
<keyword evidence="3" id="KW-0809">Transit peptide</keyword>
<evidence type="ECO:0000256" key="3">
    <source>
        <dbReference type="ARBA" id="ARBA00022946"/>
    </source>
</evidence>
<evidence type="ECO:0000256" key="5">
    <source>
        <dbReference type="SAM" id="MobiDB-lite"/>
    </source>
</evidence>
<comment type="subcellular location">
    <subcellularLocation>
        <location evidence="1">Mitochondrion</location>
    </subcellularLocation>
</comment>
<gene>
    <name evidence="7" type="ORF">X943_002495</name>
</gene>
<keyword evidence="8" id="KW-1185">Reference proteome</keyword>
<name>A0AAD9LGP2_BABDI</name>
<dbReference type="Pfam" id="PF00472">
    <property type="entry name" value="RF-1"/>
    <property type="match status" value="1"/>
</dbReference>
<evidence type="ECO:0000256" key="4">
    <source>
        <dbReference type="ARBA" id="ARBA00023128"/>
    </source>
</evidence>
<evidence type="ECO:0000313" key="8">
    <source>
        <dbReference type="Proteomes" id="UP001195914"/>
    </source>
</evidence>
<feature type="region of interest" description="Disordered" evidence="5">
    <location>
        <begin position="216"/>
        <end position="238"/>
    </location>
</feature>
<accession>A0AAD9LGP2</accession>
<dbReference type="Proteomes" id="UP001195914">
    <property type="component" value="Unassembled WGS sequence"/>
</dbReference>
<comment type="caution">
    <text evidence="7">The sequence shown here is derived from an EMBL/GenBank/DDBJ whole genome shotgun (WGS) entry which is preliminary data.</text>
</comment>
<evidence type="ECO:0000313" key="7">
    <source>
        <dbReference type="EMBL" id="KAK1934867.1"/>
    </source>
</evidence>
<dbReference type="InterPro" id="IPR000352">
    <property type="entry name" value="Pep_chain_release_fac_I"/>
</dbReference>